<comment type="caution">
    <text evidence="11">The sequence shown here is derived from an EMBL/GenBank/DDBJ whole genome shotgun (WGS) entry which is preliminary data.</text>
</comment>
<dbReference type="SUPFAM" id="SSF81321">
    <property type="entry name" value="Family A G protein-coupled receptor-like"/>
    <property type="match status" value="1"/>
</dbReference>
<accession>A0A9D4QSE8</accession>
<organism evidence="11 12">
    <name type="scientific">Dreissena polymorpha</name>
    <name type="common">Zebra mussel</name>
    <name type="synonym">Mytilus polymorpha</name>
    <dbReference type="NCBI Taxonomy" id="45954"/>
    <lineage>
        <taxon>Eukaryota</taxon>
        <taxon>Metazoa</taxon>
        <taxon>Spiralia</taxon>
        <taxon>Lophotrochozoa</taxon>
        <taxon>Mollusca</taxon>
        <taxon>Bivalvia</taxon>
        <taxon>Autobranchia</taxon>
        <taxon>Heteroconchia</taxon>
        <taxon>Euheterodonta</taxon>
        <taxon>Imparidentia</taxon>
        <taxon>Neoheterodontei</taxon>
        <taxon>Myida</taxon>
        <taxon>Dreissenoidea</taxon>
        <taxon>Dreissenidae</taxon>
        <taxon>Dreissena</taxon>
    </lineage>
</organism>
<keyword evidence="6 9" id="KW-0472">Membrane</keyword>
<evidence type="ECO:0000256" key="9">
    <source>
        <dbReference type="SAM" id="Phobius"/>
    </source>
</evidence>
<dbReference type="PROSITE" id="PS50262">
    <property type="entry name" value="G_PROTEIN_RECEP_F1_2"/>
    <property type="match status" value="1"/>
</dbReference>
<dbReference type="PANTHER" id="PTHR24247:SF195">
    <property type="entry name" value="G-PROTEIN COUPLED RECEPTORS FAMILY 1 PROFILE DOMAIN-CONTAINING PROTEIN"/>
    <property type="match status" value="1"/>
</dbReference>
<feature type="transmembrane region" description="Helical" evidence="9">
    <location>
        <begin position="246"/>
        <end position="267"/>
    </location>
</feature>
<evidence type="ECO:0000256" key="2">
    <source>
        <dbReference type="ARBA" id="ARBA00022475"/>
    </source>
</evidence>
<name>A0A9D4QSE8_DREPO</name>
<evidence type="ECO:0000256" key="5">
    <source>
        <dbReference type="ARBA" id="ARBA00023040"/>
    </source>
</evidence>
<feature type="transmembrane region" description="Helical" evidence="9">
    <location>
        <begin position="6"/>
        <end position="32"/>
    </location>
</feature>
<comment type="subcellular location">
    <subcellularLocation>
        <location evidence="1">Cell membrane</location>
        <topology evidence="1">Multi-pass membrane protein</topology>
    </subcellularLocation>
</comment>
<keyword evidence="2" id="KW-1003">Cell membrane</keyword>
<keyword evidence="8" id="KW-0807">Transducer</keyword>
<evidence type="ECO:0000256" key="3">
    <source>
        <dbReference type="ARBA" id="ARBA00022692"/>
    </source>
</evidence>
<dbReference type="GO" id="GO:0016907">
    <property type="term" value="F:G protein-coupled acetylcholine receptor activity"/>
    <property type="evidence" value="ECO:0007669"/>
    <property type="project" value="TreeGrafter"/>
</dbReference>
<proteinExistence type="predicted"/>
<dbReference type="PRINTS" id="PR00237">
    <property type="entry name" value="GPCRRHODOPSN"/>
</dbReference>
<dbReference type="Pfam" id="PF00001">
    <property type="entry name" value="7tm_1"/>
    <property type="match status" value="1"/>
</dbReference>
<dbReference type="GO" id="GO:0004993">
    <property type="term" value="F:G protein-coupled serotonin receptor activity"/>
    <property type="evidence" value="ECO:0007669"/>
    <property type="project" value="TreeGrafter"/>
</dbReference>
<feature type="transmembrane region" description="Helical" evidence="9">
    <location>
        <begin position="169"/>
        <end position="195"/>
    </location>
</feature>
<feature type="transmembrane region" description="Helical" evidence="9">
    <location>
        <begin position="279"/>
        <end position="300"/>
    </location>
</feature>
<keyword evidence="7" id="KW-0675">Receptor</keyword>
<evidence type="ECO:0000256" key="1">
    <source>
        <dbReference type="ARBA" id="ARBA00004651"/>
    </source>
</evidence>
<dbReference type="Gene3D" id="1.20.1070.10">
    <property type="entry name" value="Rhodopsin 7-helix transmembrane proteins"/>
    <property type="match status" value="1"/>
</dbReference>
<keyword evidence="3 9" id="KW-0812">Transmembrane</keyword>
<gene>
    <name evidence="11" type="ORF">DPMN_115373</name>
</gene>
<dbReference type="AlphaFoldDB" id="A0A9D4QSE8"/>
<keyword evidence="4 9" id="KW-1133">Transmembrane helix</keyword>
<reference evidence="11" key="1">
    <citation type="journal article" date="2019" name="bioRxiv">
        <title>The Genome of the Zebra Mussel, Dreissena polymorpha: A Resource for Invasive Species Research.</title>
        <authorList>
            <person name="McCartney M.A."/>
            <person name="Auch B."/>
            <person name="Kono T."/>
            <person name="Mallez S."/>
            <person name="Zhang Y."/>
            <person name="Obille A."/>
            <person name="Becker A."/>
            <person name="Abrahante J.E."/>
            <person name="Garbe J."/>
            <person name="Badalamenti J.P."/>
            <person name="Herman A."/>
            <person name="Mangelson H."/>
            <person name="Liachko I."/>
            <person name="Sullivan S."/>
            <person name="Sone E.D."/>
            <person name="Koren S."/>
            <person name="Silverstein K.A.T."/>
            <person name="Beckman K.B."/>
            <person name="Gohl D.M."/>
        </authorList>
    </citation>
    <scope>NUCLEOTIDE SEQUENCE</scope>
    <source>
        <strain evidence="11">Duluth1</strain>
        <tissue evidence="11">Whole animal</tissue>
    </source>
</reference>
<dbReference type="GO" id="GO:0030425">
    <property type="term" value="C:dendrite"/>
    <property type="evidence" value="ECO:0007669"/>
    <property type="project" value="TreeGrafter"/>
</dbReference>
<feature type="transmembrane region" description="Helical" evidence="9">
    <location>
        <begin position="75"/>
        <end position="103"/>
    </location>
</feature>
<evidence type="ECO:0000256" key="4">
    <source>
        <dbReference type="ARBA" id="ARBA00022989"/>
    </source>
</evidence>
<dbReference type="Proteomes" id="UP000828390">
    <property type="component" value="Unassembled WGS sequence"/>
</dbReference>
<dbReference type="GO" id="GO:0007187">
    <property type="term" value="P:G protein-coupled receptor signaling pathway, coupled to cyclic nucleotide second messenger"/>
    <property type="evidence" value="ECO:0007669"/>
    <property type="project" value="TreeGrafter"/>
</dbReference>
<evidence type="ECO:0000256" key="7">
    <source>
        <dbReference type="ARBA" id="ARBA00023170"/>
    </source>
</evidence>
<dbReference type="GO" id="GO:0007197">
    <property type="term" value="P:adenylate cyclase-inhibiting G protein-coupled acetylcholine receptor signaling pathway"/>
    <property type="evidence" value="ECO:0007669"/>
    <property type="project" value="TreeGrafter"/>
</dbReference>
<feature type="domain" description="G-protein coupled receptors family 1 profile" evidence="10">
    <location>
        <begin position="23"/>
        <end position="298"/>
    </location>
</feature>
<dbReference type="EMBL" id="JAIWYP010000004">
    <property type="protein sequence ID" value="KAH3841891.1"/>
    <property type="molecule type" value="Genomic_DNA"/>
</dbReference>
<dbReference type="InterPro" id="IPR000276">
    <property type="entry name" value="GPCR_Rhodpsn"/>
</dbReference>
<evidence type="ECO:0000256" key="8">
    <source>
        <dbReference type="ARBA" id="ARBA00023224"/>
    </source>
</evidence>
<keyword evidence="5" id="KW-0297">G-protein coupled receptor</keyword>
<feature type="transmembrane region" description="Helical" evidence="9">
    <location>
        <begin position="44"/>
        <end position="69"/>
    </location>
</feature>
<dbReference type="GO" id="GO:0045202">
    <property type="term" value="C:synapse"/>
    <property type="evidence" value="ECO:0007669"/>
    <property type="project" value="TreeGrafter"/>
</dbReference>
<evidence type="ECO:0000313" key="11">
    <source>
        <dbReference type="EMBL" id="KAH3841891.1"/>
    </source>
</evidence>
<dbReference type="GO" id="GO:0005886">
    <property type="term" value="C:plasma membrane"/>
    <property type="evidence" value="ECO:0007669"/>
    <property type="project" value="UniProtKB-SubCell"/>
</dbReference>
<sequence>MTPWAHIPAAIGLAVLFLISISGNTITVTAYLRDQQLRSVYDFYLFHLGITDLLLTAISLPFCMAYILMNFTWPFGYAICKFYLVCDYALCVQSIMLMLIISLDRLLLIQMRSAYMIRITRRVGVAQVSGAWLISFLVYSPAIIGWDAWVGYSTLEDMECDVEFSHDHVFTTIMAFVDFVIPFVCMTSLNVLIYVKIKQRSKVNPATISRLQSVSTIHPDNRTVSAAPMPQSARDAGRRHLKAAKFLAMLVAAFFFSWAPYSIHSMLMSFCDDCVNTSLFEFFIVLLWMKSAVNPLLYAYNSPRYRMHFRRILSCKCMLLFRNRNPTVNSGNAVQTNAV</sequence>
<dbReference type="InterPro" id="IPR017452">
    <property type="entry name" value="GPCR_Rhodpsn_7TM"/>
</dbReference>
<evidence type="ECO:0000313" key="12">
    <source>
        <dbReference type="Proteomes" id="UP000828390"/>
    </source>
</evidence>
<feature type="transmembrane region" description="Helical" evidence="9">
    <location>
        <begin position="124"/>
        <end position="149"/>
    </location>
</feature>
<keyword evidence="12" id="KW-1185">Reference proteome</keyword>
<protein>
    <recommendedName>
        <fullName evidence="10">G-protein coupled receptors family 1 profile domain-containing protein</fullName>
    </recommendedName>
</protein>
<dbReference type="PANTHER" id="PTHR24247">
    <property type="entry name" value="5-HYDROXYTRYPTAMINE RECEPTOR"/>
    <property type="match status" value="1"/>
</dbReference>
<reference evidence="11" key="2">
    <citation type="submission" date="2020-11" db="EMBL/GenBank/DDBJ databases">
        <authorList>
            <person name="McCartney M.A."/>
            <person name="Auch B."/>
            <person name="Kono T."/>
            <person name="Mallez S."/>
            <person name="Becker A."/>
            <person name="Gohl D.M."/>
            <person name="Silverstein K.A.T."/>
            <person name="Koren S."/>
            <person name="Bechman K.B."/>
            <person name="Herman A."/>
            <person name="Abrahante J.E."/>
            <person name="Garbe J."/>
        </authorList>
    </citation>
    <scope>NUCLEOTIDE SEQUENCE</scope>
    <source>
        <strain evidence="11">Duluth1</strain>
        <tissue evidence="11">Whole animal</tissue>
    </source>
</reference>
<evidence type="ECO:0000259" key="10">
    <source>
        <dbReference type="PROSITE" id="PS50262"/>
    </source>
</evidence>
<evidence type="ECO:0000256" key="6">
    <source>
        <dbReference type="ARBA" id="ARBA00023136"/>
    </source>
</evidence>